<protein>
    <submittedName>
        <fullName evidence="1">Uncharacterized protein</fullName>
    </submittedName>
</protein>
<organism evidence="1 3">
    <name type="scientific">Peronospora effusa</name>
    <dbReference type="NCBI Taxonomy" id="542832"/>
    <lineage>
        <taxon>Eukaryota</taxon>
        <taxon>Sar</taxon>
        <taxon>Stramenopiles</taxon>
        <taxon>Oomycota</taxon>
        <taxon>Peronosporomycetes</taxon>
        <taxon>Peronosporales</taxon>
        <taxon>Peronosporaceae</taxon>
        <taxon>Peronospora</taxon>
    </lineage>
</organism>
<dbReference type="EMBL" id="QLLG01000416">
    <property type="protein sequence ID" value="RMX63354.1"/>
    <property type="molecule type" value="Genomic_DNA"/>
</dbReference>
<dbReference type="EMBL" id="QKXF01000208">
    <property type="protein sequence ID" value="RQM14328.1"/>
    <property type="molecule type" value="Genomic_DNA"/>
</dbReference>
<dbReference type="Gene3D" id="2.30.30.100">
    <property type="match status" value="1"/>
</dbReference>
<accession>A0A3M6V9I8</accession>
<dbReference type="GO" id="GO:0034719">
    <property type="term" value="C:SMN-Sm protein complex"/>
    <property type="evidence" value="ECO:0007669"/>
    <property type="project" value="InterPro"/>
</dbReference>
<dbReference type="OrthoDB" id="70763at2759"/>
<evidence type="ECO:0000313" key="1">
    <source>
        <dbReference type="EMBL" id="RMX63354.1"/>
    </source>
</evidence>
<dbReference type="InterPro" id="IPR020338">
    <property type="entry name" value="SMN_gemin7"/>
</dbReference>
<gene>
    <name evidence="2" type="ORF">DD237_003731</name>
    <name evidence="1" type="ORF">DD238_005442</name>
</gene>
<name>A0A3M6V9I8_9STRA</name>
<dbReference type="AlphaFoldDB" id="A0A3M6V9I8"/>
<comment type="caution">
    <text evidence="1">The sequence shown here is derived from an EMBL/GenBank/DDBJ whole genome shotgun (WGS) entry which is preliminary data.</text>
</comment>
<sequence>MLRLWKLLSSSDTARTSCLTTQSIMVHADSVIANAGQTLFACSNLSTPLGTYPHAVLRDQDIAQIEQSLTAKELQALVLDVVKNGYA</sequence>
<dbReference type="Proteomes" id="UP000286097">
    <property type="component" value="Unassembled WGS sequence"/>
</dbReference>
<keyword evidence="3" id="KW-1185">Reference proteome</keyword>
<dbReference type="VEuPathDB" id="FungiDB:DD237_003731"/>
<proteinExistence type="predicted"/>
<evidence type="ECO:0000313" key="4">
    <source>
        <dbReference type="Proteomes" id="UP000286097"/>
    </source>
</evidence>
<evidence type="ECO:0000313" key="3">
    <source>
        <dbReference type="Proteomes" id="UP000282087"/>
    </source>
</evidence>
<evidence type="ECO:0000313" key="2">
    <source>
        <dbReference type="EMBL" id="RQM14328.1"/>
    </source>
</evidence>
<reference evidence="3 4" key="1">
    <citation type="submission" date="2018-06" db="EMBL/GenBank/DDBJ databases">
        <title>Comparative genomics of downy mildews reveals potential adaptations to biotrophy.</title>
        <authorList>
            <person name="Fletcher K."/>
            <person name="Klosterman S.J."/>
            <person name="Derevnina L."/>
            <person name="Martin F."/>
            <person name="Koike S."/>
            <person name="Reyes Chin-Wo S."/>
            <person name="Mou B."/>
            <person name="Michelmore R."/>
        </authorList>
    </citation>
    <scope>NUCLEOTIDE SEQUENCE [LARGE SCALE GENOMIC DNA]</scope>
    <source>
        <strain evidence="2 4">R13</strain>
        <strain evidence="1 3">R14</strain>
    </source>
</reference>
<dbReference type="Pfam" id="PF11095">
    <property type="entry name" value="Gemin7"/>
    <property type="match status" value="1"/>
</dbReference>
<dbReference type="Proteomes" id="UP000282087">
    <property type="component" value="Unassembled WGS sequence"/>
</dbReference>